<dbReference type="PANTHER" id="PTHR42718:SF39">
    <property type="entry name" value="ACTINORHODIN TRANSPORTER-RELATED"/>
    <property type="match status" value="1"/>
</dbReference>
<dbReference type="CDD" id="cd17321">
    <property type="entry name" value="MFS_MMR_MDR_like"/>
    <property type="match status" value="1"/>
</dbReference>
<feature type="region of interest" description="Disordered" evidence="6">
    <location>
        <begin position="56"/>
        <end position="83"/>
    </location>
</feature>
<dbReference type="GO" id="GO:0022857">
    <property type="term" value="F:transmembrane transporter activity"/>
    <property type="evidence" value="ECO:0007669"/>
    <property type="project" value="InterPro"/>
</dbReference>
<feature type="transmembrane region" description="Helical" evidence="7">
    <location>
        <begin position="163"/>
        <end position="182"/>
    </location>
</feature>
<reference evidence="9 10" key="1">
    <citation type="submission" date="2020-03" db="EMBL/GenBank/DDBJ databases">
        <title>A novel species.</title>
        <authorList>
            <person name="Gao J."/>
        </authorList>
    </citation>
    <scope>NUCLEOTIDE SEQUENCE [LARGE SCALE GENOMIC DNA]</scope>
    <source>
        <strain evidence="9 10">QMT-12</strain>
    </source>
</reference>
<evidence type="ECO:0000313" key="9">
    <source>
        <dbReference type="EMBL" id="QIQ04916.1"/>
    </source>
</evidence>
<evidence type="ECO:0000256" key="4">
    <source>
        <dbReference type="ARBA" id="ARBA00023136"/>
    </source>
</evidence>
<dbReference type="Proteomes" id="UP000501179">
    <property type="component" value="Chromosome"/>
</dbReference>
<dbReference type="AlphaFoldDB" id="A0A6G9H3P0"/>
<dbReference type="Gene3D" id="1.20.1720.10">
    <property type="entry name" value="Multidrug resistance protein D"/>
    <property type="match status" value="1"/>
</dbReference>
<feature type="transmembrane region" description="Helical" evidence="7">
    <location>
        <begin position="521"/>
        <end position="542"/>
    </location>
</feature>
<feature type="transmembrane region" description="Helical" evidence="7">
    <location>
        <begin position="454"/>
        <end position="476"/>
    </location>
</feature>
<feature type="transmembrane region" description="Helical" evidence="7">
    <location>
        <begin position="284"/>
        <end position="303"/>
    </location>
</feature>
<evidence type="ECO:0000259" key="8">
    <source>
        <dbReference type="PROSITE" id="PS50850"/>
    </source>
</evidence>
<dbReference type="Pfam" id="PF07690">
    <property type="entry name" value="MFS_1"/>
    <property type="match status" value="1"/>
</dbReference>
<proteinExistence type="predicted"/>
<feature type="transmembrane region" description="Helical" evidence="7">
    <location>
        <begin position="361"/>
        <end position="382"/>
    </location>
</feature>
<feature type="transmembrane region" description="Helical" evidence="7">
    <location>
        <begin position="497"/>
        <end position="515"/>
    </location>
</feature>
<accession>A0A6G9H3P0</accession>
<feature type="transmembrane region" description="Helical" evidence="7">
    <location>
        <begin position="131"/>
        <end position="151"/>
    </location>
</feature>
<keyword evidence="10" id="KW-1185">Reference proteome</keyword>
<evidence type="ECO:0000256" key="2">
    <source>
        <dbReference type="ARBA" id="ARBA00022692"/>
    </source>
</evidence>
<keyword evidence="2 7" id="KW-0812">Transmembrane</keyword>
<gene>
    <name evidence="9" type="ORF">HA039_23890</name>
</gene>
<feature type="compositionally biased region" description="Low complexity" evidence="6">
    <location>
        <begin position="73"/>
        <end position="83"/>
    </location>
</feature>
<dbReference type="InterPro" id="IPR036259">
    <property type="entry name" value="MFS_trans_sf"/>
</dbReference>
<dbReference type="InterPro" id="IPR011701">
    <property type="entry name" value="MFS"/>
</dbReference>
<feature type="transmembrane region" description="Helical" evidence="7">
    <location>
        <begin position="388"/>
        <end position="410"/>
    </location>
</feature>
<feature type="transmembrane region" description="Helical" evidence="7">
    <location>
        <begin position="422"/>
        <end position="442"/>
    </location>
</feature>
<organism evidence="9 10">
    <name type="scientific">Streptomyces liangshanensis</name>
    <dbReference type="NCBI Taxonomy" id="2717324"/>
    <lineage>
        <taxon>Bacteria</taxon>
        <taxon>Bacillati</taxon>
        <taxon>Actinomycetota</taxon>
        <taxon>Actinomycetes</taxon>
        <taxon>Kitasatosporales</taxon>
        <taxon>Streptomycetaceae</taxon>
        <taxon>Streptomyces</taxon>
    </lineage>
</organism>
<dbReference type="GO" id="GO:0005886">
    <property type="term" value="C:plasma membrane"/>
    <property type="evidence" value="ECO:0007669"/>
    <property type="project" value="UniProtKB-SubCell"/>
</dbReference>
<feature type="transmembrane region" description="Helical" evidence="7">
    <location>
        <begin position="188"/>
        <end position="209"/>
    </location>
</feature>
<dbReference type="EMBL" id="CP050177">
    <property type="protein sequence ID" value="QIQ04916.1"/>
    <property type="molecule type" value="Genomic_DNA"/>
</dbReference>
<feature type="transmembrane region" description="Helical" evidence="7">
    <location>
        <begin position="315"/>
        <end position="334"/>
    </location>
</feature>
<dbReference type="InterPro" id="IPR020846">
    <property type="entry name" value="MFS_dom"/>
</dbReference>
<name>A0A6G9H3P0_9ACTN</name>
<keyword evidence="4 7" id="KW-0472">Membrane</keyword>
<evidence type="ECO:0000313" key="10">
    <source>
        <dbReference type="Proteomes" id="UP000501179"/>
    </source>
</evidence>
<keyword evidence="5" id="KW-0046">Antibiotic resistance</keyword>
<comment type="subcellular location">
    <subcellularLocation>
        <location evidence="1">Cell membrane</location>
        <topology evidence="1">Multi-pass membrane protein</topology>
    </subcellularLocation>
</comment>
<keyword evidence="3 7" id="KW-1133">Transmembrane helix</keyword>
<dbReference type="SUPFAM" id="SSF103473">
    <property type="entry name" value="MFS general substrate transporter"/>
    <property type="match status" value="1"/>
</dbReference>
<feature type="transmembrane region" description="Helical" evidence="7">
    <location>
        <begin position="252"/>
        <end position="272"/>
    </location>
</feature>
<evidence type="ECO:0000256" key="5">
    <source>
        <dbReference type="ARBA" id="ARBA00023251"/>
    </source>
</evidence>
<feature type="transmembrane region" description="Helical" evidence="7">
    <location>
        <begin position="221"/>
        <end position="246"/>
    </location>
</feature>
<dbReference type="KEGG" id="slia:HA039_23890"/>
<evidence type="ECO:0000256" key="6">
    <source>
        <dbReference type="SAM" id="MobiDB-lite"/>
    </source>
</evidence>
<evidence type="ECO:0000256" key="7">
    <source>
        <dbReference type="SAM" id="Phobius"/>
    </source>
</evidence>
<dbReference type="GO" id="GO:0046677">
    <property type="term" value="P:response to antibiotic"/>
    <property type="evidence" value="ECO:0007669"/>
    <property type="project" value="UniProtKB-KW"/>
</dbReference>
<evidence type="ECO:0000256" key="3">
    <source>
        <dbReference type="ARBA" id="ARBA00022989"/>
    </source>
</evidence>
<dbReference type="PROSITE" id="PS50850">
    <property type="entry name" value="MFS"/>
    <property type="match status" value="1"/>
</dbReference>
<evidence type="ECO:0000256" key="1">
    <source>
        <dbReference type="ARBA" id="ARBA00004651"/>
    </source>
</evidence>
<dbReference type="Gene3D" id="1.20.1250.20">
    <property type="entry name" value="MFS general substrate transporter like domains"/>
    <property type="match status" value="1"/>
</dbReference>
<sequence>MPRRVRRRASCHFPAPSLPFLQVAGGLSPLPGTPCTRIKTLWYQASNRVSLASVSTASRPQSGVPATAPPASPSSSTSASSPGPVIHDHGPVLGSLGLFTVLLGAALPLIDFFIVNVALPTIDKDLSAGPALLELVVAGYGVAYAVLLVLGGRLGDTLGRRRLFIAGIAAFGITSLACGLAPDAWTLVGARVAQGAAAALMLPQVLATIHATTAGERRAKALSLYGATAGLSMVAGQILGGVLVAADIGGSGWRAIFLVNVPVALIGLFLAFRTVPETKSQQPAPIDVPGTLLLTTALVTLLVPLTEGRAAGWPLWTWITLGAFPVATAAFLWVERREDRQGRIPLLPPSLFRLVSLRRGVGLTVPFAICFGGFMFVLAIGLQQGLHMSAVGSGLALVPLAVTFFAASLAGPRLLARYGTRVLTVGAAIQLTGLGLLALRVWQDWPSVSALDLLPGVAVAGLGGGLQLPNLFRIVLSDVPPERAGVGSGVMVTAQQASLALGVATLGTLFLSLTTSQGMGYALTVTLLAMMGLILLTGLLSLRLPRTVS</sequence>
<dbReference type="PANTHER" id="PTHR42718">
    <property type="entry name" value="MAJOR FACILITATOR SUPERFAMILY MULTIDRUG TRANSPORTER MFSC"/>
    <property type="match status" value="1"/>
</dbReference>
<feature type="domain" description="Major facilitator superfamily (MFS) profile" evidence="8">
    <location>
        <begin position="97"/>
        <end position="549"/>
    </location>
</feature>
<protein>
    <submittedName>
        <fullName evidence="9">MFS transporter</fullName>
    </submittedName>
</protein>
<feature type="transmembrane region" description="Helical" evidence="7">
    <location>
        <begin position="96"/>
        <end position="119"/>
    </location>
</feature>